<dbReference type="PANTHER" id="PTHR40056:SF1">
    <property type="entry name" value="DUF1836 DOMAIN-CONTAINING PROTEIN"/>
    <property type="match status" value="1"/>
</dbReference>
<gene>
    <name evidence="1" type="ORF">ERS852568_02335</name>
</gene>
<name>A0A174UJB0_9CLOT</name>
<dbReference type="Proteomes" id="UP000095563">
    <property type="component" value="Unassembled WGS sequence"/>
</dbReference>
<proteinExistence type="predicted"/>
<dbReference type="EMBL" id="CZBO01000005">
    <property type="protein sequence ID" value="CUQ20821.1"/>
    <property type="molecule type" value="Genomic_DNA"/>
</dbReference>
<reference evidence="1 2" key="1">
    <citation type="submission" date="2015-09" db="EMBL/GenBank/DDBJ databases">
        <authorList>
            <consortium name="Pathogen Informatics"/>
        </authorList>
    </citation>
    <scope>NUCLEOTIDE SEQUENCE [LARGE SCALE GENOMIC DNA]</scope>
    <source>
        <strain evidence="1 2">2789STDY5834956</strain>
    </source>
</reference>
<evidence type="ECO:0000313" key="1">
    <source>
        <dbReference type="EMBL" id="CUQ20821.1"/>
    </source>
</evidence>
<organism evidence="1 2">
    <name type="scientific">Clostridium baratii</name>
    <dbReference type="NCBI Taxonomy" id="1561"/>
    <lineage>
        <taxon>Bacteria</taxon>
        <taxon>Bacillati</taxon>
        <taxon>Bacillota</taxon>
        <taxon>Clostridia</taxon>
        <taxon>Eubacteriales</taxon>
        <taxon>Clostridiaceae</taxon>
        <taxon>Clostridium</taxon>
    </lineage>
</organism>
<evidence type="ECO:0000313" key="2">
    <source>
        <dbReference type="Proteomes" id="UP000095563"/>
    </source>
</evidence>
<dbReference type="InterPro" id="IPR014975">
    <property type="entry name" value="DUF1836"/>
</dbReference>
<dbReference type="AlphaFoldDB" id="A0A174UJB0"/>
<protein>
    <submittedName>
        <fullName evidence="1">Protein of uncharacterized function (DUF1836)</fullName>
    </submittedName>
</protein>
<sequence>MEKKEMLSLVENLALDKNIKLEEIPEIDLYMDQVIQLFENKYNEAKRYEDDKVLTKTMINNYAKGKLLMPIENKKYSKEHLILMSFIYNLKGSLSLSDIKSSLDHIIKGYEENKDYPIRQIYMDYLEQSKNDLEVFKKDVINKVTAINEKVKEDDEKAFEERFLLLCSMINMSNMYRRMGEEIIDEFFIKDKKEK</sequence>
<dbReference type="Pfam" id="PF08876">
    <property type="entry name" value="DUF1836"/>
    <property type="match status" value="1"/>
</dbReference>
<dbReference type="PANTHER" id="PTHR40056">
    <property type="entry name" value="HYPOTHETICAL CYTOSOLIC PROTEIN"/>
    <property type="match status" value="1"/>
</dbReference>
<accession>A0A174UJB0</accession>
<dbReference type="RefSeq" id="WP_055208157.1">
    <property type="nucleotide sequence ID" value="NZ_CZBO01000005.1"/>
</dbReference>